<organism evidence="1 2">
    <name type="scientific">Aphis craccivora</name>
    <name type="common">Cowpea aphid</name>
    <dbReference type="NCBI Taxonomy" id="307492"/>
    <lineage>
        <taxon>Eukaryota</taxon>
        <taxon>Metazoa</taxon>
        <taxon>Ecdysozoa</taxon>
        <taxon>Arthropoda</taxon>
        <taxon>Hexapoda</taxon>
        <taxon>Insecta</taxon>
        <taxon>Pterygota</taxon>
        <taxon>Neoptera</taxon>
        <taxon>Paraneoptera</taxon>
        <taxon>Hemiptera</taxon>
        <taxon>Sternorrhyncha</taxon>
        <taxon>Aphidomorpha</taxon>
        <taxon>Aphidoidea</taxon>
        <taxon>Aphididae</taxon>
        <taxon>Aphidini</taxon>
        <taxon>Aphis</taxon>
        <taxon>Aphis</taxon>
    </lineage>
</organism>
<comment type="caution">
    <text evidence="1">The sequence shown here is derived from an EMBL/GenBank/DDBJ whole genome shotgun (WGS) entry which is preliminary data.</text>
</comment>
<dbReference type="Proteomes" id="UP000478052">
    <property type="component" value="Unassembled WGS sequence"/>
</dbReference>
<dbReference type="OrthoDB" id="6626487at2759"/>
<evidence type="ECO:0008006" key="3">
    <source>
        <dbReference type="Google" id="ProtNLM"/>
    </source>
</evidence>
<protein>
    <recommendedName>
        <fullName evidence="3">Reverse transcriptase domain-containing protein</fullName>
    </recommendedName>
</protein>
<gene>
    <name evidence="1" type="ORF">FWK35_00014335</name>
</gene>
<dbReference type="AlphaFoldDB" id="A0A6G0Z736"/>
<dbReference type="EMBL" id="VUJU01001228">
    <property type="protein sequence ID" value="KAF0766277.1"/>
    <property type="molecule type" value="Genomic_DNA"/>
</dbReference>
<keyword evidence="2" id="KW-1185">Reference proteome</keyword>
<accession>A0A6G0Z736</accession>
<evidence type="ECO:0000313" key="2">
    <source>
        <dbReference type="Proteomes" id="UP000478052"/>
    </source>
</evidence>
<sequence>MYISSIKILPMQWKKNYSAQLFYWTLPKRLINILPPPYFLYFKSYLENRNFVTQVGSAISNLSPILAGVSQDQLSTPHTSVAEFTVDKIIFTSHHIPQTASQYLQNHLNMMESLYSKWKIKINNEKSSHITFSLKQNLVPPVALNYKIISQTSNVRYLGLIY</sequence>
<reference evidence="1 2" key="1">
    <citation type="submission" date="2019-08" db="EMBL/GenBank/DDBJ databases">
        <title>Whole genome of Aphis craccivora.</title>
        <authorList>
            <person name="Voronova N.V."/>
            <person name="Shulinski R.S."/>
            <person name="Bandarenka Y.V."/>
            <person name="Zhorov D.G."/>
            <person name="Warner D."/>
        </authorList>
    </citation>
    <scope>NUCLEOTIDE SEQUENCE [LARGE SCALE GENOMIC DNA]</scope>
    <source>
        <strain evidence="1">180601</strain>
        <tissue evidence="1">Whole Body</tissue>
    </source>
</reference>
<proteinExistence type="predicted"/>
<evidence type="ECO:0000313" key="1">
    <source>
        <dbReference type="EMBL" id="KAF0766277.1"/>
    </source>
</evidence>
<name>A0A6G0Z736_APHCR</name>